<feature type="non-terminal residue" evidence="4">
    <location>
        <position position="102"/>
    </location>
</feature>
<proteinExistence type="predicted"/>
<keyword evidence="5" id="KW-1185">Reference proteome</keyword>
<keyword evidence="1" id="KW-0677">Repeat</keyword>
<evidence type="ECO:0000313" key="4">
    <source>
        <dbReference type="EMBL" id="RPA98454.1"/>
    </source>
</evidence>
<organism evidence="4 5">
    <name type="scientific">Choiromyces venosus 120613-1</name>
    <dbReference type="NCBI Taxonomy" id="1336337"/>
    <lineage>
        <taxon>Eukaryota</taxon>
        <taxon>Fungi</taxon>
        <taxon>Dikarya</taxon>
        <taxon>Ascomycota</taxon>
        <taxon>Pezizomycotina</taxon>
        <taxon>Pezizomycetes</taxon>
        <taxon>Pezizales</taxon>
        <taxon>Tuberaceae</taxon>
        <taxon>Choiromyces</taxon>
    </lineage>
</organism>
<protein>
    <submittedName>
        <fullName evidence="4">Ankyrin</fullName>
    </submittedName>
</protein>
<dbReference type="PANTHER" id="PTHR24198">
    <property type="entry name" value="ANKYRIN REPEAT AND PROTEIN KINASE DOMAIN-CONTAINING PROTEIN"/>
    <property type="match status" value="1"/>
</dbReference>
<name>A0A3N4JXN6_9PEZI</name>
<keyword evidence="2 3" id="KW-0040">ANK repeat</keyword>
<dbReference type="SUPFAM" id="SSF48403">
    <property type="entry name" value="Ankyrin repeat"/>
    <property type="match status" value="1"/>
</dbReference>
<dbReference type="OrthoDB" id="341259at2759"/>
<sequence>ALYSAAERGDTSAVRSLLDKGILEIIEFVGNGSLLHDAIATQSVSVISTLLACGVDTEARNMNYRTPLHIAAEIGRVEAVKLLVEKEGANVNVLDTKGKTPL</sequence>
<dbReference type="PANTHER" id="PTHR24198:SF165">
    <property type="entry name" value="ANKYRIN REPEAT-CONTAINING PROTEIN-RELATED"/>
    <property type="match status" value="1"/>
</dbReference>
<dbReference type="PROSITE" id="PS50088">
    <property type="entry name" value="ANK_REPEAT"/>
    <property type="match status" value="1"/>
</dbReference>
<dbReference type="Pfam" id="PF12796">
    <property type="entry name" value="Ank_2"/>
    <property type="match status" value="1"/>
</dbReference>
<dbReference type="PROSITE" id="PS50297">
    <property type="entry name" value="ANK_REP_REGION"/>
    <property type="match status" value="1"/>
</dbReference>
<dbReference type="InterPro" id="IPR002110">
    <property type="entry name" value="Ankyrin_rpt"/>
</dbReference>
<evidence type="ECO:0000313" key="5">
    <source>
        <dbReference type="Proteomes" id="UP000276215"/>
    </source>
</evidence>
<feature type="non-terminal residue" evidence="4">
    <location>
        <position position="1"/>
    </location>
</feature>
<feature type="repeat" description="ANK" evidence="3">
    <location>
        <begin position="63"/>
        <end position="96"/>
    </location>
</feature>
<dbReference type="AlphaFoldDB" id="A0A3N4JXN6"/>
<dbReference type="Proteomes" id="UP000276215">
    <property type="component" value="Unassembled WGS sequence"/>
</dbReference>
<evidence type="ECO:0000256" key="1">
    <source>
        <dbReference type="ARBA" id="ARBA00022737"/>
    </source>
</evidence>
<accession>A0A3N4JXN6</accession>
<dbReference type="EMBL" id="ML120395">
    <property type="protein sequence ID" value="RPA98454.1"/>
    <property type="molecule type" value="Genomic_DNA"/>
</dbReference>
<evidence type="ECO:0000256" key="2">
    <source>
        <dbReference type="ARBA" id="ARBA00023043"/>
    </source>
</evidence>
<dbReference type="InterPro" id="IPR036770">
    <property type="entry name" value="Ankyrin_rpt-contain_sf"/>
</dbReference>
<dbReference type="STRING" id="1336337.A0A3N4JXN6"/>
<dbReference type="SMART" id="SM00248">
    <property type="entry name" value="ANK"/>
    <property type="match status" value="2"/>
</dbReference>
<evidence type="ECO:0000256" key="3">
    <source>
        <dbReference type="PROSITE-ProRule" id="PRU00023"/>
    </source>
</evidence>
<gene>
    <name evidence="4" type="ORF">L873DRAFT_1658011</name>
</gene>
<dbReference type="Gene3D" id="1.25.40.20">
    <property type="entry name" value="Ankyrin repeat-containing domain"/>
    <property type="match status" value="1"/>
</dbReference>
<reference evidence="4 5" key="1">
    <citation type="journal article" date="2018" name="Nat. Ecol. Evol.">
        <title>Pezizomycetes genomes reveal the molecular basis of ectomycorrhizal truffle lifestyle.</title>
        <authorList>
            <person name="Murat C."/>
            <person name="Payen T."/>
            <person name="Noel B."/>
            <person name="Kuo A."/>
            <person name="Morin E."/>
            <person name="Chen J."/>
            <person name="Kohler A."/>
            <person name="Krizsan K."/>
            <person name="Balestrini R."/>
            <person name="Da Silva C."/>
            <person name="Montanini B."/>
            <person name="Hainaut M."/>
            <person name="Levati E."/>
            <person name="Barry K.W."/>
            <person name="Belfiori B."/>
            <person name="Cichocki N."/>
            <person name="Clum A."/>
            <person name="Dockter R.B."/>
            <person name="Fauchery L."/>
            <person name="Guy J."/>
            <person name="Iotti M."/>
            <person name="Le Tacon F."/>
            <person name="Lindquist E.A."/>
            <person name="Lipzen A."/>
            <person name="Malagnac F."/>
            <person name="Mello A."/>
            <person name="Molinier V."/>
            <person name="Miyauchi S."/>
            <person name="Poulain J."/>
            <person name="Riccioni C."/>
            <person name="Rubini A."/>
            <person name="Sitrit Y."/>
            <person name="Splivallo R."/>
            <person name="Traeger S."/>
            <person name="Wang M."/>
            <person name="Zifcakova L."/>
            <person name="Wipf D."/>
            <person name="Zambonelli A."/>
            <person name="Paolocci F."/>
            <person name="Nowrousian M."/>
            <person name="Ottonello S."/>
            <person name="Baldrian P."/>
            <person name="Spatafora J.W."/>
            <person name="Henrissat B."/>
            <person name="Nagy L.G."/>
            <person name="Aury J.M."/>
            <person name="Wincker P."/>
            <person name="Grigoriev I.V."/>
            <person name="Bonfante P."/>
            <person name="Martin F.M."/>
        </authorList>
    </citation>
    <scope>NUCLEOTIDE SEQUENCE [LARGE SCALE GENOMIC DNA]</scope>
    <source>
        <strain evidence="4 5">120613-1</strain>
    </source>
</reference>